<dbReference type="Pfam" id="PF06452">
    <property type="entry name" value="CBM9_1"/>
    <property type="match status" value="1"/>
</dbReference>
<dbReference type="EMBL" id="QEAP01000399">
    <property type="protein sequence ID" value="TPX67437.1"/>
    <property type="molecule type" value="Genomic_DNA"/>
</dbReference>
<gene>
    <name evidence="2" type="ORF">CcCBS67573_g07513</name>
</gene>
<keyword evidence="3" id="KW-1185">Reference proteome</keyword>
<dbReference type="CDD" id="cd09620">
    <property type="entry name" value="CBM9_like_3"/>
    <property type="match status" value="1"/>
</dbReference>
<dbReference type="STRING" id="246404.A0A507EVR3"/>
<comment type="caution">
    <text evidence="2">The sequence shown here is derived from an EMBL/GenBank/DDBJ whole genome shotgun (WGS) entry which is preliminary data.</text>
</comment>
<feature type="domain" description="Carbohydrate-binding" evidence="1">
    <location>
        <begin position="44"/>
        <end position="134"/>
    </location>
</feature>
<dbReference type="InterPro" id="IPR010502">
    <property type="entry name" value="Carb-bd_dom_fam9"/>
</dbReference>
<evidence type="ECO:0000259" key="1">
    <source>
        <dbReference type="Pfam" id="PF06452"/>
    </source>
</evidence>
<dbReference type="GO" id="GO:0004553">
    <property type="term" value="F:hydrolase activity, hydrolyzing O-glycosyl compounds"/>
    <property type="evidence" value="ECO:0007669"/>
    <property type="project" value="InterPro"/>
</dbReference>
<dbReference type="GO" id="GO:0030246">
    <property type="term" value="F:carbohydrate binding"/>
    <property type="evidence" value="ECO:0007669"/>
    <property type="project" value="InterPro"/>
</dbReference>
<dbReference type="GO" id="GO:0016052">
    <property type="term" value="P:carbohydrate catabolic process"/>
    <property type="evidence" value="ECO:0007669"/>
    <property type="project" value="InterPro"/>
</dbReference>
<dbReference type="PANTHER" id="PTHR35532">
    <property type="entry name" value="SIMILAR TO POLYHYDROXYALKANOATE DEPOLYMERASE"/>
    <property type="match status" value="1"/>
</dbReference>
<dbReference type="PANTHER" id="PTHR35532:SF5">
    <property type="entry name" value="CARBOHYDRATE-BINDING DOMAIN-CONTAINING PROTEIN"/>
    <property type="match status" value="1"/>
</dbReference>
<reference evidence="2 3" key="1">
    <citation type="journal article" date="2019" name="Sci. Rep.">
        <title>Comparative genomics of chytrid fungi reveal insights into the obligate biotrophic and pathogenic lifestyle of Synchytrium endobioticum.</title>
        <authorList>
            <person name="van de Vossenberg B.T.L.H."/>
            <person name="Warris S."/>
            <person name="Nguyen H.D.T."/>
            <person name="van Gent-Pelzer M.P.E."/>
            <person name="Joly D.L."/>
            <person name="van de Geest H.C."/>
            <person name="Bonants P.J.M."/>
            <person name="Smith D.S."/>
            <person name="Levesque C.A."/>
            <person name="van der Lee T.A.J."/>
        </authorList>
    </citation>
    <scope>NUCLEOTIDE SEQUENCE [LARGE SCALE GENOMIC DNA]</scope>
    <source>
        <strain evidence="2 3">CBS 675.73</strain>
    </source>
</reference>
<accession>A0A507EVR3</accession>
<dbReference type="AlphaFoldDB" id="A0A507EVR3"/>
<evidence type="ECO:0000313" key="3">
    <source>
        <dbReference type="Proteomes" id="UP000320333"/>
    </source>
</evidence>
<protein>
    <recommendedName>
        <fullName evidence="1">Carbohydrate-binding domain-containing protein</fullName>
    </recommendedName>
</protein>
<name>A0A507EVR3_9FUNG</name>
<dbReference type="Gene3D" id="2.60.40.1190">
    <property type="match status" value="1"/>
</dbReference>
<dbReference type="OrthoDB" id="59288at2759"/>
<dbReference type="SUPFAM" id="SSF49344">
    <property type="entry name" value="CBD9-like"/>
    <property type="match status" value="1"/>
</dbReference>
<dbReference type="Proteomes" id="UP000320333">
    <property type="component" value="Unassembled WGS sequence"/>
</dbReference>
<evidence type="ECO:0000313" key="2">
    <source>
        <dbReference type="EMBL" id="TPX67437.1"/>
    </source>
</evidence>
<organism evidence="2 3">
    <name type="scientific">Chytriomyces confervae</name>
    <dbReference type="NCBI Taxonomy" id="246404"/>
    <lineage>
        <taxon>Eukaryota</taxon>
        <taxon>Fungi</taxon>
        <taxon>Fungi incertae sedis</taxon>
        <taxon>Chytridiomycota</taxon>
        <taxon>Chytridiomycota incertae sedis</taxon>
        <taxon>Chytridiomycetes</taxon>
        <taxon>Chytridiales</taxon>
        <taxon>Chytriomycetaceae</taxon>
        <taxon>Chytriomyces</taxon>
    </lineage>
</organism>
<sequence>MSEVAWAELWNFEMSLFNPRTAIQHYVCQWTGIKPSLNGMINSSPWTSAPWTSDYIDITGNTEASPRFRTRTKMLWDDEYFYFAAEMEEPHVWTNISEKNAVVYWQNDWEIFIDPDGDGLNYYEFEVNALNTIWELTLDKPYNRGGQATHPTNIDGLISAVYVDGTINDSSDLDRLQKYNINPPSRKTPPSVGDSWRVNFSRVEWPFRIDKDGVYVRIPDENRWDVHYEDNWSWSSQGEINMHIPEKWGVVVFAKEASEGTIRSELVDQSKS</sequence>
<proteinExistence type="predicted"/>